<feature type="region of interest" description="Disordered" evidence="2">
    <location>
        <begin position="1324"/>
        <end position="1346"/>
    </location>
</feature>
<feature type="domain" description="RDRP core" evidence="3">
    <location>
        <begin position="440"/>
        <end position="1105"/>
    </location>
</feature>
<feature type="region of interest" description="Disordered" evidence="2">
    <location>
        <begin position="143"/>
        <end position="220"/>
    </location>
</feature>
<dbReference type="InterPro" id="IPR007855">
    <property type="entry name" value="RDRP"/>
</dbReference>
<dbReference type="PANTHER" id="PTHR23079">
    <property type="entry name" value="RNA-DEPENDENT RNA POLYMERASE"/>
    <property type="match status" value="1"/>
</dbReference>
<evidence type="ECO:0000256" key="1">
    <source>
        <dbReference type="RuleBase" id="RU363098"/>
    </source>
</evidence>
<dbReference type="VEuPathDB" id="FungiDB:A1O7_04999"/>
<reference evidence="4 5" key="1">
    <citation type="submission" date="2013-03" db="EMBL/GenBank/DDBJ databases">
        <title>The Genome Sequence of Cladophialophora yegresii CBS 114405.</title>
        <authorList>
            <consortium name="The Broad Institute Genomics Platform"/>
            <person name="Cuomo C."/>
            <person name="de Hoog S."/>
            <person name="Gorbushina A."/>
            <person name="Walker B."/>
            <person name="Young S.K."/>
            <person name="Zeng Q."/>
            <person name="Gargeya S."/>
            <person name="Fitzgerald M."/>
            <person name="Haas B."/>
            <person name="Abouelleil A."/>
            <person name="Allen A.W."/>
            <person name="Alvarado L."/>
            <person name="Arachchi H.M."/>
            <person name="Berlin A.M."/>
            <person name="Chapman S.B."/>
            <person name="Gainer-Dewar J."/>
            <person name="Goldberg J."/>
            <person name="Griggs A."/>
            <person name="Gujja S."/>
            <person name="Hansen M."/>
            <person name="Howarth C."/>
            <person name="Imamovic A."/>
            <person name="Ireland A."/>
            <person name="Larimer J."/>
            <person name="McCowan C."/>
            <person name="Murphy C."/>
            <person name="Pearson M."/>
            <person name="Poon T.W."/>
            <person name="Priest M."/>
            <person name="Roberts A."/>
            <person name="Saif S."/>
            <person name="Shea T."/>
            <person name="Sisk P."/>
            <person name="Sykes S."/>
            <person name="Wortman J."/>
            <person name="Nusbaum C."/>
            <person name="Birren B."/>
        </authorList>
    </citation>
    <scope>NUCLEOTIDE SEQUENCE [LARGE SCALE GENOMIC DNA]</scope>
    <source>
        <strain evidence="4 5">CBS 114405</strain>
    </source>
</reference>
<dbReference type="STRING" id="1182544.W9W8K8"/>
<evidence type="ECO:0000313" key="4">
    <source>
        <dbReference type="EMBL" id="EXJ60846.1"/>
    </source>
</evidence>
<name>W9W8K8_9EURO</name>
<evidence type="ECO:0000259" key="3">
    <source>
        <dbReference type="Pfam" id="PF05183"/>
    </source>
</evidence>
<dbReference type="GO" id="GO:0003968">
    <property type="term" value="F:RNA-directed RNA polymerase activity"/>
    <property type="evidence" value="ECO:0007669"/>
    <property type="project" value="UniProtKB-KW"/>
</dbReference>
<gene>
    <name evidence="4" type="ORF">A1O7_04999</name>
</gene>
<dbReference type="Proteomes" id="UP000019473">
    <property type="component" value="Unassembled WGS sequence"/>
</dbReference>
<dbReference type="HOGENOM" id="CLU_002322_0_1_1"/>
<dbReference type="EMBL" id="AMGW01000003">
    <property type="protein sequence ID" value="EXJ60846.1"/>
    <property type="molecule type" value="Genomic_DNA"/>
</dbReference>
<dbReference type="PANTHER" id="PTHR23079:SF14">
    <property type="entry name" value="RNA-DEPENDENT RNA POLYMERASE"/>
    <property type="match status" value="1"/>
</dbReference>
<sequence length="1346" mass="152755">MATTPHDTSRRIDQAIDSLNALWDLGLPRLHGKDADRADETGLLASRCSKRIRFLCYKTANIDAILADFNQSARQIHSEWVFKPFQERGTLPVLPQTKNLVERDFRIKHKSGVVRLSDTQRLRLQERLFQILDENYELAKMTRTYSTERTSSTSFTTAPSTPPKRSAARKQEPKTPTRQVIKASEVIVSRSEDPQLKNPLKNSTKRTLESPNGQNKRQYRQQTLSQFLPSKPAPPAHAQPNLAPAAQYTSFETAPSPAVSSVFTTPEEEDGPALSNATSMLSSQDEESQDLFPTQDVMVLDQDEDFRRSFNEACLPSTAIDPIDLVQNTPFKVQAMLPGETPFWYSWELHRLAPSTGLKPIQLDQMVRQECGKNELSAAKLYDTVKKMYHGKDQRSLPARSNLPTWMTSQNRYWDEQTNKIGYFTAALEWSEDTSQGLFRLRLNPVQLEQSCRLHRKFGADRFIVLSTPVFSTPPEKIRLLDKGHGALHEKVINFLASNQHFVAGRYWRTCFVPDEKKQAKLKKSSNTSIRIILFAETGYDMQQGAPSHLGGFVLRDGTPHPRIMLEDLMQWHIPVEANHNSPELKLFSRWSLGFSKTKPTIELRPDEFLHLPDKLGTEAVEEPGGKRARQVMNDGCALISYPLAKAIWAAYGGVGEVPSAVQGRISGAKGLWIVDYQGRFPDVSQRGFWIQVSDSQLKIKPHPQARLDADATQRTFEVLKFAQDCAETHLNRQLITVLEDRGVPRSVLRDALEEDMRSYSQSLANAMSDPQRLRLWMQEHGYSSPSEDIKILGSFPDGKQHQMKLLLESGFHPLNCEQLVVCARHLLRDHMTRYLKKMSIKLPYSTIVYCAPDPCDVLAEEEVFLGSTTPLVDPRTGFSETALDNIKILVGRNPAHLASDIQLRRAVYKHELRNYKNVILFSTRGSRSTAALLSGGDYDGDRVTCVWDPRFTEPFCGARLPQMPTQAECNMINRSSPLSDIFQGGRYDANSMPNFLQRCLSFNTRKYLLGTCSNEWEKLVYSLSRKQQSGKLSHTGAIKIAALAGYLVDSRKQGWSISEADWHAFRKTAAGRRPLSPPGYKEGKTPPKSGAPHLNVIDYLTFDVAESEKDKVLADMQGRRQQAGTYDKDLSQFWRREEAKMKMEQDELKARRLPHANVSPYGEGTPTLYDMLKGEDGLHGHITRLWETWGKLRTPPDSNFNSQRGDMKGSDYAASLQLVYEQFKAIEPKKVNQRLRLRYEEEAEEQHPFAYWTLLRASCLYTFLTGGGRSFPEWAWQVAGYDLCVLKMLRYNGKVMPMVAEIHGLLRVDTKFTKRLLERGANDDEALAEDADDDFSEEDVTMELD</sequence>
<feature type="compositionally biased region" description="Low complexity" evidence="2">
    <location>
        <begin position="143"/>
        <end position="159"/>
    </location>
</feature>
<organism evidence="4 5">
    <name type="scientific">Cladophialophora yegresii CBS 114405</name>
    <dbReference type="NCBI Taxonomy" id="1182544"/>
    <lineage>
        <taxon>Eukaryota</taxon>
        <taxon>Fungi</taxon>
        <taxon>Dikarya</taxon>
        <taxon>Ascomycota</taxon>
        <taxon>Pezizomycotina</taxon>
        <taxon>Eurotiomycetes</taxon>
        <taxon>Chaetothyriomycetidae</taxon>
        <taxon>Chaetothyriales</taxon>
        <taxon>Herpotrichiellaceae</taxon>
        <taxon>Cladophialophora</taxon>
    </lineage>
</organism>
<protein>
    <recommendedName>
        <fullName evidence="1">RNA-dependent RNA polymerase</fullName>
        <ecNumber evidence="1">2.7.7.48</ecNumber>
    </recommendedName>
</protein>
<comment type="similarity">
    <text evidence="1">Belongs to the RdRP family.</text>
</comment>
<evidence type="ECO:0000256" key="2">
    <source>
        <dbReference type="SAM" id="MobiDB-lite"/>
    </source>
</evidence>
<dbReference type="GO" id="GO:0003723">
    <property type="term" value="F:RNA binding"/>
    <property type="evidence" value="ECO:0007669"/>
    <property type="project" value="UniProtKB-KW"/>
</dbReference>
<dbReference type="GeneID" id="19179584"/>
<keyword evidence="1" id="KW-0548">Nucleotidyltransferase</keyword>
<comment type="caution">
    <text evidence="4">The sequence shown here is derived from an EMBL/GenBank/DDBJ whole genome shotgun (WGS) entry which is preliminary data.</text>
</comment>
<dbReference type="eggNOG" id="KOG0988">
    <property type="taxonomic scope" value="Eukaryota"/>
</dbReference>
<dbReference type="EC" id="2.7.7.48" evidence="1"/>
<dbReference type="RefSeq" id="XP_007757199.1">
    <property type="nucleotide sequence ID" value="XM_007759009.1"/>
</dbReference>
<dbReference type="OrthoDB" id="10055769at2759"/>
<comment type="catalytic activity">
    <reaction evidence="1">
        <text>RNA(n) + a ribonucleoside 5'-triphosphate = RNA(n+1) + diphosphate</text>
        <dbReference type="Rhea" id="RHEA:21248"/>
        <dbReference type="Rhea" id="RHEA-COMP:14527"/>
        <dbReference type="Rhea" id="RHEA-COMP:17342"/>
        <dbReference type="ChEBI" id="CHEBI:33019"/>
        <dbReference type="ChEBI" id="CHEBI:61557"/>
        <dbReference type="ChEBI" id="CHEBI:140395"/>
        <dbReference type="EC" id="2.7.7.48"/>
    </reaction>
</comment>
<keyword evidence="1" id="KW-0694">RNA-binding</keyword>
<dbReference type="GO" id="GO:0030422">
    <property type="term" value="P:siRNA processing"/>
    <property type="evidence" value="ECO:0007669"/>
    <property type="project" value="TreeGrafter"/>
</dbReference>
<feature type="compositionally biased region" description="Polar residues" evidence="2">
    <location>
        <begin position="209"/>
        <end position="220"/>
    </location>
</feature>
<dbReference type="GO" id="GO:0031380">
    <property type="term" value="C:nuclear RNA-directed RNA polymerase complex"/>
    <property type="evidence" value="ECO:0007669"/>
    <property type="project" value="TreeGrafter"/>
</dbReference>
<dbReference type="Pfam" id="PF05183">
    <property type="entry name" value="RdRP"/>
    <property type="match status" value="1"/>
</dbReference>
<keyword evidence="1" id="KW-0808">Transferase</keyword>
<keyword evidence="5" id="KW-1185">Reference proteome</keyword>
<dbReference type="InterPro" id="IPR057596">
    <property type="entry name" value="RDRP_core"/>
</dbReference>
<evidence type="ECO:0000313" key="5">
    <source>
        <dbReference type="Proteomes" id="UP000019473"/>
    </source>
</evidence>
<proteinExistence type="inferred from homology"/>
<feature type="region of interest" description="Disordered" evidence="2">
    <location>
        <begin position="257"/>
        <end position="289"/>
    </location>
</feature>
<keyword evidence="1" id="KW-0696">RNA-directed RNA polymerase</keyword>
<accession>W9W8K8</accession>